<gene>
    <name evidence="1" type="ORF">THASP1DRAFT_8424</name>
</gene>
<dbReference type="Proteomes" id="UP000271241">
    <property type="component" value="Unassembled WGS sequence"/>
</dbReference>
<dbReference type="InterPro" id="IPR037485">
    <property type="entry name" value="PEX22"/>
</dbReference>
<evidence type="ECO:0000313" key="2">
    <source>
        <dbReference type="Proteomes" id="UP000271241"/>
    </source>
</evidence>
<evidence type="ECO:0000313" key="1">
    <source>
        <dbReference type="EMBL" id="RKP09396.1"/>
    </source>
</evidence>
<dbReference type="OrthoDB" id="77656at2759"/>
<dbReference type="PANTHER" id="PTHR34126:SF1">
    <property type="entry name" value="PEROXISOME BIOGENESIS PROTEIN 22"/>
    <property type="match status" value="1"/>
</dbReference>
<accession>A0A4P9XTC8</accession>
<reference evidence="2" key="1">
    <citation type="journal article" date="2018" name="Nat. Microbiol.">
        <title>Leveraging single-cell genomics to expand the fungal tree of life.</title>
        <authorList>
            <person name="Ahrendt S.R."/>
            <person name="Quandt C.A."/>
            <person name="Ciobanu D."/>
            <person name="Clum A."/>
            <person name="Salamov A."/>
            <person name="Andreopoulos B."/>
            <person name="Cheng J.F."/>
            <person name="Woyke T."/>
            <person name="Pelin A."/>
            <person name="Henrissat B."/>
            <person name="Reynolds N.K."/>
            <person name="Benny G.L."/>
            <person name="Smith M.E."/>
            <person name="James T.Y."/>
            <person name="Grigoriev I.V."/>
        </authorList>
    </citation>
    <scope>NUCLEOTIDE SEQUENCE [LARGE SCALE GENOMIC DNA]</scope>
    <source>
        <strain evidence="2">RSA 1356</strain>
    </source>
</reference>
<dbReference type="GO" id="GO:0007031">
    <property type="term" value="P:peroxisome organization"/>
    <property type="evidence" value="ECO:0007669"/>
    <property type="project" value="InterPro"/>
</dbReference>
<sequence>ILWNPSPDPTAPTLGFLQHAVVLLRYFAEHYDLYLMTPVTTLEEKTEVMRLLRDAGLHAAQLDEHKILFCQTSEGVAHLVRHLAPAVHVDADAEIVRMVRTFVGRVVWIRPHRQ</sequence>
<dbReference type="PANTHER" id="PTHR34126">
    <property type="entry name" value="PEROXISOME BIOGENESIS PROTEIN 22"/>
    <property type="match status" value="1"/>
</dbReference>
<protein>
    <submittedName>
        <fullName evidence="1">Uncharacterized protein</fullName>
    </submittedName>
</protein>
<name>A0A4P9XTC8_9FUNG</name>
<keyword evidence="2" id="KW-1185">Reference proteome</keyword>
<feature type="non-terminal residue" evidence="1">
    <location>
        <position position="114"/>
    </location>
</feature>
<dbReference type="EMBL" id="KZ992517">
    <property type="protein sequence ID" value="RKP09396.1"/>
    <property type="molecule type" value="Genomic_DNA"/>
</dbReference>
<feature type="non-terminal residue" evidence="1">
    <location>
        <position position="1"/>
    </location>
</feature>
<dbReference type="Pfam" id="PF22978">
    <property type="entry name" value="HAD_Pex22"/>
    <property type="match status" value="1"/>
</dbReference>
<dbReference type="AlphaFoldDB" id="A0A4P9XTC8"/>
<proteinExistence type="predicted"/>
<organism evidence="1 2">
    <name type="scientific">Thamnocephalis sphaerospora</name>
    <dbReference type="NCBI Taxonomy" id="78915"/>
    <lineage>
        <taxon>Eukaryota</taxon>
        <taxon>Fungi</taxon>
        <taxon>Fungi incertae sedis</taxon>
        <taxon>Zoopagomycota</taxon>
        <taxon>Zoopagomycotina</taxon>
        <taxon>Zoopagomycetes</taxon>
        <taxon>Zoopagales</taxon>
        <taxon>Sigmoideomycetaceae</taxon>
        <taxon>Thamnocephalis</taxon>
    </lineage>
</organism>